<organism evidence="1 2">
    <name type="scientific">Rubripirellula reticaptiva</name>
    <dbReference type="NCBI Taxonomy" id="2528013"/>
    <lineage>
        <taxon>Bacteria</taxon>
        <taxon>Pseudomonadati</taxon>
        <taxon>Planctomycetota</taxon>
        <taxon>Planctomycetia</taxon>
        <taxon>Pirellulales</taxon>
        <taxon>Pirellulaceae</taxon>
        <taxon>Rubripirellula</taxon>
    </lineage>
</organism>
<proteinExistence type="predicted"/>
<dbReference type="Gene3D" id="2.60.120.260">
    <property type="entry name" value="Galactose-binding domain-like"/>
    <property type="match status" value="1"/>
</dbReference>
<dbReference type="EMBL" id="SJPX01000001">
    <property type="protein sequence ID" value="TWU58050.1"/>
    <property type="molecule type" value="Genomic_DNA"/>
</dbReference>
<dbReference type="AlphaFoldDB" id="A0A5C6FBU2"/>
<reference evidence="1 2" key="1">
    <citation type="submission" date="2019-02" db="EMBL/GenBank/DDBJ databases">
        <title>Deep-cultivation of Planctomycetes and their phenomic and genomic characterization uncovers novel biology.</title>
        <authorList>
            <person name="Wiegand S."/>
            <person name="Jogler M."/>
            <person name="Boedeker C."/>
            <person name="Pinto D."/>
            <person name="Vollmers J."/>
            <person name="Rivas-Marin E."/>
            <person name="Kohn T."/>
            <person name="Peeters S.H."/>
            <person name="Heuer A."/>
            <person name="Rast P."/>
            <person name="Oberbeckmann S."/>
            <person name="Bunk B."/>
            <person name="Jeske O."/>
            <person name="Meyerdierks A."/>
            <person name="Storesund J.E."/>
            <person name="Kallscheuer N."/>
            <person name="Luecker S."/>
            <person name="Lage O.M."/>
            <person name="Pohl T."/>
            <person name="Merkel B.J."/>
            <person name="Hornburger P."/>
            <person name="Mueller R.-W."/>
            <person name="Bruemmer F."/>
            <person name="Labrenz M."/>
            <person name="Spormann A.M."/>
            <person name="Op Den Camp H."/>
            <person name="Overmann J."/>
            <person name="Amann R."/>
            <person name="Jetten M.S.M."/>
            <person name="Mascher T."/>
            <person name="Medema M.H."/>
            <person name="Devos D.P."/>
            <person name="Kaster A.-K."/>
            <person name="Ovreas L."/>
            <person name="Rohde M."/>
            <person name="Galperin M.Y."/>
            <person name="Jogler C."/>
        </authorList>
    </citation>
    <scope>NUCLEOTIDE SEQUENCE [LARGE SCALE GENOMIC DNA]</scope>
    <source>
        <strain evidence="1 2">Poly59</strain>
    </source>
</reference>
<accession>A0A5C6FBU2</accession>
<name>A0A5C6FBU2_9BACT</name>
<gene>
    <name evidence="1" type="ORF">Poly59_09590</name>
</gene>
<evidence type="ECO:0000313" key="2">
    <source>
        <dbReference type="Proteomes" id="UP000317977"/>
    </source>
</evidence>
<dbReference type="Proteomes" id="UP000317977">
    <property type="component" value="Unassembled WGS sequence"/>
</dbReference>
<keyword evidence="2" id="KW-1185">Reference proteome</keyword>
<sequence length="1276" mass="139273">MKPAAPLTPRTKPRSCSIRPAQAVLIKPVQAVHGRLLAPRIFPILPVLSLHKRSAVGTVAIISQPPRQSYCQFCGKRTWITSALGTTDWTLMAGQGSLRHSSSMPHRVTVAAQALVVFHLIVGLILGSSHSFAQAPLIETTSHDDIIDIELRWQWKSPNPIHWDLEATAVDSANGKILSVRPDSQLTRLSGELTRSSDQTSVRLEPYQPMTAGAILFRLRCSENGILRLRSRNPENRSSDQNHDEVLEIAVKKLTTGAAFESPNKDSSSPTWTIQRLETDSVRIRVGEKHSICVPDQPIDLSVRINSIPGRASSTVLMKYGFYEVSRGQTIHSGQKPVTLDANGNSPTITIDDNVLHDEGVYEFRCEIETDQDKLWSRLRRREPVIASNRTTLVVMSSRVAPDLESESNWNTVNVIRPSETTWSVDQWLPKQATRLIPGVSGVSGDLATSKHANESISVLNPQHVFQASLPVMVSHLPHKVTLRYPNDLDGLLQVDVAAGENRSGCPVSFIIGPDDRALIEPDKSNEQSGNGRWKTHTFIYYPSGNDQIWLTNLSNNKPVRFESIRIDAGPKRLVQAKSDADKQRDVVLRLGDLDWVEALSGDIHLYDAITSCSPQTRAIYRTWIATERLADYASIHNINTILIPACNANRSWFDSGDLLVPAWNDGADINRLATFFQVLTKQRKHAMVSIDPAFFNPRSSNPTALLSRESSAIAHHLLAVCLPAPSFSGLVIDAATPQSEQPIASEQISDLIAAAQDQSSTKLKVFVQAPAHQPHSRVATGDQKSVPDTAQDAIAIQSFVHQIREGLSMQSMLAQRLSSVRQSTPEHIISAAIGQTDAPDSPVHLCSHLDLDAARIIDQMAPPCLFVDLPLTAAAIVPRLAQVLDAFALTPTNGPLNIEPIDQASQSVHVHLATNDQYTFASISSMAPWKSLVTFQSPTGARWEVISGEASLRNAPLSTINQTDTSTASPSPSQLSGIGQQLTLEPGSVSLLRCRGSAKNFGSWNAVASGGSATTDKIKEQVTSVVQRIGMLSTPPAYDGLANGGFEQTGGMGLIGWLHAQHPPQCVRVERGECFEGSQSVLLTTDAAVSTRTWLVSETVTPPQSGQLAVSMACRGELKRDGDVHHLRVSIEATQSGAPIRQSADVSVPCNGKWESRGIVLEALSIDVEKTESLRLTIDSLSGGRVWIDDVRLHDRFPTSKERVQIQSQAFLAVQGLQRGNLTPSARLLQNHWAQFLLAEPTTEIAASDKSAAEQESVPGVADRVRSWLPRPLRF</sequence>
<evidence type="ECO:0000313" key="1">
    <source>
        <dbReference type="EMBL" id="TWU58050.1"/>
    </source>
</evidence>
<comment type="caution">
    <text evidence="1">The sequence shown here is derived from an EMBL/GenBank/DDBJ whole genome shotgun (WGS) entry which is preliminary data.</text>
</comment>
<protein>
    <submittedName>
        <fullName evidence="1">Uncharacterized protein</fullName>
    </submittedName>
</protein>